<dbReference type="EMBL" id="JAUJYN010000002">
    <property type="protein sequence ID" value="KAK1278466.1"/>
    <property type="molecule type" value="Genomic_DNA"/>
</dbReference>
<evidence type="ECO:0000313" key="3">
    <source>
        <dbReference type="Proteomes" id="UP001179952"/>
    </source>
</evidence>
<protein>
    <submittedName>
        <fullName evidence="2">Uncharacterized protein</fullName>
    </submittedName>
</protein>
<evidence type="ECO:0000313" key="2">
    <source>
        <dbReference type="EMBL" id="KAK1278466.1"/>
    </source>
</evidence>
<gene>
    <name evidence="2" type="ORF">QJS04_geneDACA003433</name>
</gene>
<organism evidence="2 3">
    <name type="scientific">Acorus gramineus</name>
    <name type="common">Dwarf sweet flag</name>
    <dbReference type="NCBI Taxonomy" id="55184"/>
    <lineage>
        <taxon>Eukaryota</taxon>
        <taxon>Viridiplantae</taxon>
        <taxon>Streptophyta</taxon>
        <taxon>Embryophyta</taxon>
        <taxon>Tracheophyta</taxon>
        <taxon>Spermatophyta</taxon>
        <taxon>Magnoliopsida</taxon>
        <taxon>Liliopsida</taxon>
        <taxon>Acoraceae</taxon>
        <taxon>Acorus</taxon>
    </lineage>
</organism>
<accession>A0AAV9BQ68</accession>
<reference evidence="2" key="1">
    <citation type="journal article" date="2023" name="Nat. Commun.">
        <title>Diploid and tetraploid genomes of Acorus and the evolution of monocots.</title>
        <authorList>
            <person name="Ma L."/>
            <person name="Liu K.W."/>
            <person name="Li Z."/>
            <person name="Hsiao Y.Y."/>
            <person name="Qi Y."/>
            <person name="Fu T."/>
            <person name="Tang G.D."/>
            <person name="Zhang D."/>
            <person name="Sun W.H."/>
            <person name="Liu D.K."/>
            <person name="Li Y."/>
            <person name="Chen G.Z."/>
            <person name="Liu X.D."/>
            <person name="Liao X.Y."/>
            <person name="Jiang Y.T."/>
            <person name="Yu X."/>
            <person name="Hao Y."/>
            <person name="Huang J."/>
            <person name="Zhao X.W."/>
            <person name="Ke S."/>
            <person name="Chen Y.Y."/>
            <person name="Wu W.L."/>
            <person name="Hsu J.L."/>
            <person name="Lin Y.F."/>
            <person name="Huang M.D."/>
            <person name="Li C.Y."/>
            <person name="Huang L."/>
            <person name="Wang Z.W."/>
            <person name="Zhao X."/>
            <person name="Zhong W.Y."/>
            <person name="Peng D.H."/>
            <person name="Ahmad S."/>
            <person name="Lan S."/>
            <person name="Zhang J.S."/>
            <person name="Tsai W.C."/>
            <person name="Van de Peer Y."/>
            <person name="Liu Z.J."/>
        </authorList>
    </citation>
    <scope>NUCLEOTIDE SEQUENCE</scope>
    <source>
        <strain evidence="2">SCP</strain>
    </source>
</reference>
<feature type="region of interest" description="Disordered" evidence="1">
    <location>
        <begin position="1"/>
        <end position="25"/>
    </location>
</feature>
<proteinExistence type="predicted"/>
<feature type="compositionally biased region" description="Basic and acidic residues" evidence="1">
    <location>
        <begin position="79"/>
        <end position="90"/>
    </location>
</feature>
<dbReference type="AlphaFoldDB" id="A0AAV9BQ68"/>
<keyword evidence="3" id="KW-1185">Reference proteome</keyword>
<dbReference type="PANTHER" id="PTHR33971:SF3">
    <property type="entry name" value="UBIQUITIN CARBOXYL-TERMINAL HYDROLASE 36"/>
    <property type="match status" value="1"/>
</dbReference>
<dbReference type="InterPro" id="IPR038943">
    <property type="entry name" value="PLDrp1-like"/>
</dbReference>
<dbReference type="PANTHER" id="PTHR33971">
    <property type="entry name" value="OS06G0232000 PROTEIN"/>
    <property type="match status" value="1"/>
</dbReference>
<name>A0AAV9BQ68_ACOGR</name>
<feature type="region of interest" description="Disordered" evidence="1">
    <location>
        <begin position="37"/>
        <end position="107"/>
    </location>
</feature>
<reference evidence="2" key="2">
    <citation type="submission" date="2023-06" db="EMBL/GenBank/DDBJ databases">
        <authorList>
            <person name="Ma L."/>
            <person name="Liu K.-W."/>
            <person name="Li Z."/>
            <person name="Hsiao Y.-Y."/>
            <person name="Qi Y."/>
            <person name="Fu T."/>
            <person name="Tang G."/>
            <person name="Zhang D."/>
            <person name="Sun W.-H."/>
            <person name="Liu D.-K."/>
            <person name="Li Y."/>
            <person name="Chen G.-Z."/>
            <person name="Liu X.-D."/>
            <person name="Liao X.-Y."/>
            <person name="Jiang Y.-T."/>
            <person name="Yu X."/>
            <person name="Hao Y."/>
            <person name="Huang J."/>
            <person name="Zhao X.-W."/>
            <person name="Ke S."/>
            <person name="Chen Y.-Y."/>
            <person name="Wu W.-L."/>
            <person name="Hsu J.-L."/>
            <person name="Lin Y.-F."/>
            <person name="Huang M.-D."/>
            <person name="Li C.-Y."/>
            <person name="Huang L."/>
            <person name="Wang Z.-W."/>
            <person name="Zhao X."/>
            <person name="Zhong W.-Y."/>
            <person name="Peng D.-H."/>
            <person name="Ahmad S."/>
            <person name="Lan S."/>
            <person name="Zhang J.-S."/>
            <person name="Tsai W.-C."/>
            <person name="Van De Peer Y."/>
            <person name="Liu Z.-J."/>
        </authorList>
    </citation>
    <scope>NUCLEOTIDE SEQUENCE</scope>
    <source>
        <strain evidence="2">SCP</strain>
        <tissue evidence="2">Leaves</tissue>
    </source>
</reference>
<comment type="caution">
    <text evidence="2">The sequence shown here is derived from an EMBL/GenBank/DDBJ whole genome shotgun (WGS) entry which is preliminary data.</text>
</comment>
<evidence type="ECO:0000256" key="1">
    <source>
        <dbReference type="SAM" id="MobiDB-lite"/>
    </source>
</evidence>
<dbReference type="GO" id="GO:0070300">
    <property type="term" value="F:phosphatidic acid binding"/>
    <property type="evidence" value="ECO:0007669"/>
    <property type="project" value="InterPro"/>
</dbReference>
<dbReference type="Proteomes" id="UP001179952">
    <property type="component" value="Unassembled WGS sequence"/>
</dbReference>
<sequence length="280" mass="32274">MASDDEMFNEAEPFKEYNPTPYKGGYDIALTYGNPLPSSSTTCYPLSDSHITTSPTAPPIAAPPRSDEETPSSNQPYNPEHDRDHDHDHGFFSFGYDGDNGEQHDNYQGVSIPEQPSPWDYPYSGYYDGPPNHSQFCSDVFGNWPCLSRRDWENHGHHGREHGGYGDNDTRRHPWEDTIEYLFGYSPQPHGYGGLRTEDYPVHTSTFAYERHSPQQPLHVVHDPYDDHTSWCQEPSYAYDRPSEDWMPPSHLPSRHVNESNKENGGHDYHPFFKYTHYDE</sequence>